<accession>A0AAD7MIS7</accession>
<name>A0AAD7MIS7_9AGAR</name>
<protein>
    <submittedName>
        <fullName evidence="1">Uncharacterized protein</fullName>
    </submittedName>
</protein>
<organism evidence="1 2">
    <name type="scientific">Mycena metata</name>
    <dbReference type="NCBI Taxonomy" id="1033252"/>
    <lineage>
        <taxon>Eukaryota</taxon>
        <taxon>Fungi</taxon>
        <taxon>Dikarya</taxon>
        <taxon>Basidiomycota</taxon>
        <taxon>Agaricomycotina</taxon>
        <taxon>Agaricomycetes</taxon>
        <taxon>Agaricomycetidae</taxon>
        <taxon>Agaricales</taxon>
        <taxon>Marasmiineae</taxon>
        <taxon>Mycenaceae</taxon>
        <taxon>Mycena</taxon>
    </lineage>
</organism>
<dbReference type="EMBL" id="JARKIB010000263">
    <property type="protein sequence ID" value="KAJ7718633.1"/>
    <property type="molecule type" value="Genomic_DNA"/>
</dbReference>
<proteinExistence type="predicted"/>
<dbReference type="Proteomes" id="UP001215598">
    <property type="component" value="Unassembled WGS sequence"/>
</dbReference>
<evidence type="ECO:0000313" key="2">
    <source>
        <dbReference type="Proteomes" id="UP001215598"/>
    </source>
</evidence>
<reference evidence="1" key="1">
    <citation type="submission" date="2023-03" db="EMBL/GenBank/DDBJ databases">
        <title>Massive genome expansion in bonnet fungi (Mycena s.s.) driven by repeated elements and novel gene families across ecological guilds.</title>
        <authorList>
            <consortium name="Lawrence Berkeley National Laboratory"/>
            <person name="Harder C.B."/>
            <person name="Miyauchi S."/>
            <person name="Viragh M."/>
            <person name="Kuo A."/>
            <person name="Thoen E."/>
            <person name="Andreopoulos B."/>
            <person name="Lu D."/>
            <person name="Skrede I."/>
            <person name="Drula E."/>
            <person name="Henrissat B."/>
            <person name="Morin E."/>
            <person name="Kohler A."/>
            <person name="Barry K."/>
            <person name="LaButti K."/>
            <person name="Morin E."/>
            <person name="Salamov A."/>
            <person name="Lipzen A."/>
            <person name="Mereny Z."/>
            <person name="Hegedus B."/>
            <person name="Baldrian P."/>
            <person name="Stursova M."/>
            <person name="Weitz H."/>
            <person name="Taylor A."/>
            <person name="Grigoriev I.V."/>
            <person name="Nagy L.G."/>
            <person name="Martin F."/>
            <person name="Kauserud H."/>
        </authorList>
    </citation>
    <scope>NUCLEOTIDE SEQUENCE</scope>
    <source>
        <strain evidence="1">CBHHK182m</strain>
    </source>
</reference>
<sequence>MNFCRLVLTPEHAILLLRGPDKNESLVVCPLAALSWTPVDGFTIPSGSATSASALPKVRIERLPPSEADTQTPGSIAMSVYESPTQVGLFRVWIHINRQPRSRSHSYNLDLRNRHPTLELRSTAYQSTVHMCGSPFSGHTVQWKAPSSFYLMPPGLHRDGGDSVDRSLEMTERKTSFLHFSPYGGALVYGTRDSLVVQYYQ</sequence>
<keyword evidence="2" id="KW-1185">Reference proteome</keyword>
<evidence type="ECO:0000313" key="1">
    <source>
        <dbReference type="EMBL" id="KAJ7718633.1"/>
    </source>
</evidence>
<comment type="caution">
    <text evidence="1">The sequence shown here is derived from an EMBL/GenBank/DDBJ whole genome shotgun (WGS) entry which is preliminary data.</text>
</comment>
<dbReference type="AlphaFoldDB" id="A0AAD7MIS7"/>
<gene>
    <name evidence="1" type="ORF">B0H16DRAFT_1608840</name>
</gene>